<gene>
    <name evidence="2" type="ORF">PBY51_024753</name>
</gene>
<sequence>MGTQRPHNSSSSSSSSSTSPSQIKPRSAEQQCPLLPIADTCIQQSDGAQSGGEGGKKPLDAEEKSWHNTFRPSQLFEGRSIANHYPIVVPHPTSTGEAGGGGWFN</sequence>
<evidence type="ECO:0000313" key="2">
    <source>
        <dbReference type="EMBL" id="KAK5870092.1"/>
    </source>
</evidence>
<reference evidence="2 3" key="1">
    <citation type="journal article" date="2023" name="Genes (Basel)">
        <title>Chromosome-Level Genome Assembly and Circadian Gene Repertoire of the Patagonia Blennie Eleginops maclovinus-The Closest Ancestral Proxy of Antarctic Cryonotothenioids.</title>
        <authorList>
            <person name="Cheng C.C."/>
            <person name="Rivera-Colon A.G."/>
            <person name="Minhas B.F."/>
            <person name="Wilson L."/>
            <person name="Rayamajhi N."/>
            <person name="Vargas-Chacoff L."/>
            <person name="Catchen J.M."/>
        </authorList>
    </citation>
    <scope>NUCLEOTIDE SEQUENCE [LARGE SCALE GENOMIC DNA]</scope>
    <source>
        <strain evidence="2">JMC-PN-2008</strain>
    </source>
</reference>
<keyword evidence="3" id="KW-1185">Reference proteome</keyword>
<evidence type="ECO:0000313" key="3">
    <source>
        <dbReference type="Proteomes" id="UP001346869"/>
    </source>
</evidence>
<comment type="caution">
    <text evidence="2">The sequence shown here is derived from an EMBL/GenBank/DDBJ whole genome shotgun (WGS) entry which is preliminary data.</text>
</comment>
<dbReference type="Proteomes" id="UP001346869">
    <property type="component" value="Unassembled WGS sequence"/>
</dbReference>
<feature type="compositionally biased region" description="Basic and acidic residues" evidence="1">
    <location>
        <begin position="54"/>
        <end position="66"/>
    </location>
</feature>
<dbReference type="EMBL" id="JAUZQC010000006">
    <property type="protein sequence ID" value="KAK5870092.1"/>
    <property type="molecule type" value="Genomic_DNA"/>
</dbReference>
<accession>A0AAN7Y1Z0</accession>
<name>A0AAN7Y1Z0_ELEMC</name>
<dbReference type="AlphaFoldDB" id="A0AAN7Y1Z0"/>
<reference evidence="2 3" key="2">
    <citation type="journal article" date="2023" name="Mol. Biol. Evol.">
        <title>Genomics of Secondarily Temperate Adaptation in the Only Non-Antarctic Icefish.</title>
        <authorList>
            <person name="Rivera-Colon A.G."/>
            <person name="Rayamajhi N."/>
            <person name="Minhas B.F."/>
            <person name="Madrigal G."/>
            <person name="Bilyk K.T."/>
            <person name="Yoon V."/>
            <person name="Hune M."/>
            <person name="Gregory S."/>
            <person name="Cheng C.H.C."/>
            <person name="Catchen J.M."/>
        </authorList>
    </citation>
    <scope>NUCLEOTIDE SEQUENCE [LARGE SCALE GENOMIC DNA]</scope>
    <source>
        <strain evidence="2">JMC-PN-2008</strain>
    </source>
</reference>
<feature type="region of interest" description="Disordered" evidence="1">
    <location>
        <begin position="1"/>
        <end position="68"/>
    </location>
</feature>
<protein>
    <submittedName>
        <fullName evidence="2">Uncharacterized protein</fullName>
    </submittedName>
</protein>
<organism evidence="2 3">
    <name type="scientific">Eleginops maclovinus</name>
    <name type="common">Patagonian blennie</name>
    <name type="synonym">Eleginus maclovinus</name>
    <dbReference type="NCBI Taxonomy" id="56733"/>
    <lineage>
        <taxon>Eukaryota</taxon>
        <taxon>Metazoa</taxon>
        <taxon>Chordata</taxon>
        <taxon>Craniata</taxon>
        <taxon>Vertebrata</taxon>
        <taxon>Euteleostomi</taxon>
        <taxon>Actinopterygii</taxon>
        <taxon>Neopterygii</taxon>
        <taxon>Teleostei</taxon>
        <taxon>Neoteleostei</taxon>
        <taxon>Acanthomorphata</taxon>
        <taxon>Eupercaria</taxon>
        <taxon>Perciformes</taxon>
        <taxon>Notothenioidei</taxon>
        <taxon>Eleginopidae</taxon>
        <taxon>Eleginops</taxon>
    </lineage>
</organism>
<evidence type="ECO:0000256" key="1">
    <source>
        <dbReference type="SAM" id="MobiDB-lite"/>
    </source>
</evidence>
<feature type="compositionally biased region" description="Low complexity" evidence="1">
    <location>
        <begin position="9"/>
        <end position="21"/>
    </location>
</feature>
<proteinExistence type="predicted"/>